<sequence>MVICEAITKKGTPCKNKAKGETKRCGVHPLVRRKKVFVCTGTKARGGSCIREVFVEDSRCFEHGRSKIICGVKLPQRTRLCQNEVTNKGDKCVTHGGEEKEVEKKKEKKDERTTKYCPGCGTKEEWRSMKSIGFSNYEISSIGRLYNIVSYKLLRKNNKLDPCGYLRLKMSNDNKISRQKCTHTWQGLIFFDLKPLYGKETSKLSMDHIDRVKTHNWICCNLRVATKTEQVLNRKISEFRKCRTVLKVSLEEEVLETYISIPQAISELSISRGSVLKYCKEGKNLGGHKICFLSEDHIGIQEWTSSEILYPEYRPPFEVSTGGWIRRANKALTKGSNDGDYLACQTTDIDTGKRTRFVHDLVFEICTGKKIPEGYEISHINGEGKDNRLSNLTLDTHPGNMLNGLLIGRSPTAVKVRQIFHDGTYRVFLSINQAAKHISINLSILCDIIIRGRIGFTGLCKCGKLFGWEKVQDDILKDTSTHFQDDILKDTSTS</sequence>
<feature type="domain" description="HNH nuclease" evidence="1">
    <location>
        <begin position="356"/>
        <end position="401"/>
    </location>
</feature>
<dbReference type="GO" id="GO:0004519">
    <property type="term" value="F:endonuclease activity"/>
    <property type="evidence" value="ECO:0007669"/>
    <property type="project" value="UniProtKB-KW"/>
</dbReference>
<accession>A0A481ZCM7</accession>
<reference evidence="2" key="1">
    <citation type="journal article" date="2019" name="MBio">
        <title>Virus Genomes from Deep Sea Sediments Expand the Ocean Megavirome and Support Independent Origins of Viral Gigantism.</title>
        <authorList>
            <person name="Backstrom D."/>
            <person name="Yutin N."/>
            <person name="Jorgensen S.L."/>
            <person name="Dharamshi J."/>
            <person name="Homa F."/>
            <person name="Zaremba-Niedwiedzka K."/>
            <person name="Spang A."/>
            <person name="Wolf Y.I."/>
            <person name="Koonin E.V."/>
            <person name="Ettema T.J."/>
        </authorList>
    </citation>
    <scope>NUCLEOTIDE SEQUENCE</scope>
</reference>
<dbReference type="Gene3D" id="3.90.75.20">
    <property type="match status" value="2"/>
</dbReference>
<organism evidence="2">
    <name type="scientific">Pithovirus LCPAC401</name>
    <dbReference type="NCBI Taxonomy" id="2506595"/>
    <lineage>
        <taxon>Viruses</taxon>
        <taxon>Pithoviruses</taxon>
    </lineage>
</organism>
<dbReference type="Pfam" id="PF13392">
    <property type="entry name" value="HNH_3"/>
    <property type="match status" value="1"/>
</dbReference>
<evidence type="ECO:0000259" key="1">
    <source>
        <dbReference type="Pfam" id="PF13392"/>
    </source>
</evidence>
<protein>
    <submittedName>
        <fullName evidence="2">HNH endonuclease</fullName>
    </submittedName>
</protein>
<evidence type="ECO:0000313" key="2">
    <source>
        <dbReference type="EMBL" id="QBK92421.1"/>
    </source>
</evidence>
<proteinExistence type="predicted"/>
<name>A0A481ZCM7_9VIRU</name>
<keyword evidence="2" id="KW-0255">Endonuclease</keyword>
<keyword evidence="2" id="KW-0378">Hydrolase</keyword>
<keyword evidence="2" id="KW-0540">Nuclease</keyword>
<gene>
    <name evidence="2" type="ORF">LCPAC401_00590</name>
</gene>
<dbReference type="SUPFAM" id="SSF54060">
    <property type="entry name" value="His-Me finger endonucleases"/>
    <property type="match status" value="2"/>
</dbReference>
<dbReference type="InterPro" id="IPR003615">
    <property type="entry name" value="HNH_nuc"/>
</dbReference>
<dbReference type="InterPro" id="IPR044925">
    <property type="entry name" value="His-Me_finger_sf"/>
</dbReference>
<dbReference type="EMBL" id="MK500577">
    <property type="protein sequence ID" value="QBK92421.1"/>
    <property type="molecule type" value="Genomic_DNA"/>
</dbReference>